<reference evidence="2" key="1">
    <citation type="journal article" date="2019" name="Int. J. Syst. Evol. Microbiol.">
        <title>The Global Catalogue of Microorganisms (GCM) 10K type strain sequencing project: providing services to taxonomists for standard genome sequencing and annotation.</title>
        <authorList>
            <consortium name="The Broad Institute Genomics Platform"/>
            <consortium name="The Broad Institute Genome Sequencing Center for Infectious Disease"/>
            <person name="Wu L."/>
            <person name="Ma J."/>
        </authorList>
    </citation>
    <scope>NUCLEOTIDE SEQUENCE [LARGE SCALE GENOMIC DNA]</scope>
    <source>
        <strain evidence="2">JCM 17938</strain>
    </source>
</reference>
<organism evidence="1 2">
    <name type="scientific">Actinoallomurus liliacearum</name>
    <dbReference type="NCBI Taxonomy" id="1080073"/>
    <lineage>
        <taxon>Bacteria</taxon>
        <taxon>Bacillati</taxon>
        <taxon>Actinomycetota</taxon>
        <taxon>Actinomycetes</taxon>
        <taxon>Streptosporangiales</taxon>
        <taxon>Thermomonosporaceae</taxon>
        <taxon>Actinoallomurus</taxon>
    </lineage>
</organism>
<gene>
    <name evidence="1" type="ORF">GCM10023195_00820</name>
</gene>
<name>A0ABP8TDG1_9ACTN</name>
<sequence length="60" mass="7392">MLRVFQRSPHWVGYKWDRVYPRWRRRLNRRFPLLQKASRLGIFLTFELILNPMLVSHPAA</sequence>
<accession>A0ABP8TDG1</accession>
<evidence type="ECO:0000313" key="2">
    <source>
        <dbReference type="Proteomes" id="UP001500212"/>
    </source>
</evidence>
<dbReference type="EMBL" id="BAABHJ010000001">
    <property type="protein sequence ID" value="GAA4600708.1"/>
    <property type="molecule type" value="Genomic_DNA"/>
</dbReference>
<dbReference type="Proteomes" id="UP001500212">
    <property type="component" value="Unassembled WGS sequence"/>
</dbReference>
<evidence type="ECO:0000313" key="1">
    <source>
        <dbReference type="EMBL" id="GAA4600708.1"/>
    </source>
</evidence>
<proteinExistence type="predicted"/>
<protein>
    <submittedName>
        <fullName evidence="1">Uncharacterized protein</fullName>
    </submittedName>
</protein>
<keyword evidence="2" id="KW-1185">Reference proteome</keyword>
<comment type="caution">
    <text evidence="1">The sequence shown here is derived from an EMBL/GenBank/DDBJ whole genome shotgun (WGS) entry which is preliminary data.</text>
</comment>